<dbReference type="PROSITE" id="PS51434">
    <property type="entry name" value="NUP_C"/>
    <property type="match status" value="1"/>
</dbReference>
<reference evidence="4" key="1">
    <citation type="submission" date="2015-09" db="EMBL/GenBank/DDBJ databases">
        <authorList>
            <consortium name="Pathogen Informatics"/>
        </authorList>
    </citation>
    <scope>NUCLEOTIDE SEQUENCE [LARGE SCALE GENOMIC DNA]</scope>
    <source>
        <strain evidence="4">Lake Konstanz</strain>
    </source>
</reference>
<dbReference type="AlphaFoldDB" id="A0A0S4JZS2"/>
<feature type="compositionally biased region" description="Basic and acidic residues" evidence="1">
    <location>
        <begin position="11"/>
        <end position="22"/>
    </location>
</feature>
<dbReference type="InterPro" id="IPR007230">
    <property type="entry name" value="Nup98_auto-Pept-S59_dom"/>
</dbReference>
<evidence type="ECO:0000313" key="3">
    <source>
        <dbReference type="EMBL" id="CUG94084.1"/>
    </source>
</evidence>
<accession>A0A0S4JZS2</accession>
<dbReference type="EMBL" id="CYKH01002220">
    <property type="protein sequence ID" value="CUG94084.1"/>
    <property type="molecule type" value="Genomic_DNA"/>
</dbReference>
<dbReference type="GO" id="GO:0017056">
    <property type="term" value="F:structural constituent of nuclear pore"/>
    <property type="evidence" value="ECO:0007669"/>
    <property type="project" value="InterPro"/>
</dbReference>
<feature type="region of interest" description="Disordered" evidence="1">
    <location>
        <begin position="1"/>
        <end position="23"/>
    </location>
</feature>
<feature type="compositionally biased region" description="Polar residues" evidence="1">
    <location>
        <begin position="272"/>
        <end position="285"/>
    </location>
</feature>
<dbReference type="InterPro" id="IPR036903">
    <property type="entry name" value="Nup98_auto-Pept-S59_dom_sf"/>
</dbReference>
<dbReference type="GO" id="GO:0005643">
    <property type="term" value="C:nuclear pore"/>
    <property type="evidence" value="ECO:0007669"/>
    <property type="project" value="InterPro"/>
</dbReference>
<dbReference type="VEuPathDB" id="TriTrypDB:BSAL_46415"/>
<evidence type="ECO:0000313" key="4">
    <source>
        <dbReference type="Proteomes" id="UP000051952"/>
    </source>
</evidence>
<dbReference type="SUPFAM" id="SSF82215">
    <property type="entry name" value="C-terminal autoproteolytic domain of nucleoporin nup98"/>
    <property type="match status" value="1"/>
</dbReference>
<proteinExistence type="predicted"/>
<dbReference type="Gene3D" id="3.30.1610.10">
    <property type="entry name" value="Peptidase S59, nucleoporin"/>
    <property type="match status" value="1"/>
</dbReference>
<dbReference type="InterPro" id="IPR021967">
    <property type="entry name" value="Nup98_C"/>
</dbReference>
<feature type="domain" description="Peptidase S59" evidence="2">
    <location>
        <begin position="138"/>
        <end position="262"/>
    </location>
</feature>
<evidence type="ECO:0000256" key="1">
    <source>
        <dbReference type="SAM" id="MobiDB-lite"/>
    </source>
</evidence>
<dbReference type="OrthoDB" id="3797628at2759"/>
<dbReference type="Pfam" id="PF12110">
    <property type="entry name" value="Nup96"/>
    <property type="match status" value="1"/>
</dbReference>
<dbReference type="Pfam" id="PF04096">
    <property type="entry name" value="Nucleoporin2"/>
    <property type="match status" value="1"/>
</dbReference>
<sequence>MPVEAAVKSAAESKIKREDPHPKILTNTAPFVRQQRVNLTTPTGLRSTTDITARHHAASVNFRPSQRLEQANVSAQGFQFHENNDDDVSRYFAAADVDRQTSAVIEQQIASGRSDFATNNLSSTQAPNQSAVAPSSVNREYLMDPSLDMLLAWPASLLMQVPSFRIMRLDGRCEVLFLAPVNLIRCNIDHAIHLDKSGQVTFYPHGDEPAFGFGLRVRARVTIRGIVNTSVAALQEKCRSMSALFESYDASQRVWTYIANASEDELLHQGHHSNNQDTPNGSSPSALPEIEASPVNPPSSDVSDRWSAVPHDGPRGSMPALFARDSRGTNFFNGRRDDAQRVHSDEGSLQEIELPYELPTFSVFHPRRQLLPQTALFLVPDAFPVAPLAPGVLLVAKSKSVTLKSKDPKNAMCMQGRSFRVGWSRSGEIALPTFSSLRDATTTVPSQEVSGAGVRIVKPLQSTDWGKNRSAKTLSVLLSNTVRSPTEVSSSPPALLATEVPILHKSVVSLIFGERGSAGRLLSDDKCSELIASLSSHSDGHLQDLIALFAALFGTAPDKAFDNPREELRFQRELRRKKFAEWLGRDDCGELNFNEEGNDHAEPWRAVLKELLRHRFPQARNIAAATTSSPSGIDETTRKYLAVQGGGARYGKYFSLHKGLVAAADLPTEASQTIKLILGELEPFLRRPAFTFNSNGVPTRNPNAISWKQVLGIVFHHCCPPTHSVKDVLYAFFSRVDFHSLVPHYYDATVDASTRRNQDVIRVGKAFRDASALLLHAYAESSTPVPTPSAMEVSPQILHPNAFGYHGYDYFGPFLTAVLLRSLGIKRTHSYQIAEQNAYIGFLEQTAQFSTSRGEWAYGLLAASLILDDASRFHAFKMLINQHVLPRGMVTDTDLLQSVCDALGVDRSVFQFTGELETPNKQVTKLAPSMESNAKLMRALKQFSISGASSMKR</sequence>
<protein>
    <submittedName>
        <fullName evidence="3">Nucleoporin-like protein, putative</fullName>
    </submittedName>
</protein>
<name>A0A0S4JZS2_BODSA</name>
<organism evidence="3 4">
    <name type="scientific">Bodo saltans</name>
    <name type="common">Flagellated protozoan</name>
    <dbReference type="NCBI Taxonomy" id="75058"/>
    <lineage>
        <taxon>Eukaryota</taxon>
        <taxon>Discoba</taxon>
        <taxon>Euglenozoa</taxon>
        <taxon>Kinetoplastea</taxon>
        <taxon>Metakinetoplastina</taxon>
        <taxon>Eubodonida</taxon>
        <taxon>Bodonidae</taxon>
        <taxon>Bodo</taxon>
    </lineage>
</organism>
<keyword evidence="4" id="KW-1185">Reference proteome</keyword>
<dbReference type="Proteomes" id="UP000051952">
    <property type="component" value="Unassembled WGS sequence"/>
</dbReference>
<feature type="region of interest" description="Disordered" evidence="1">
    <location>
        <begin position="269"/>
        <end position="322"/>
    </location>
</feature>
<evidence type="ECO:0000259" key="2">
    <source>
        <dbReference type="PROSITE" id="PS51434"/>
    </source>
</evidence>
<gene>
    <name evidence="3" type="ORF">BSAL_46415</name>
</gene>